<feature type="coiled-coil region" evidence="1">
    <location>
        <begin position="107"/>
        <end position="162"/>
    </location>
</feature>
<evidence type="ECO:0000256" key="1">
    <source>
        <dbReference type="SAM" id="Coils"/>
    </source>
</evidence>
<dbReference type="InterPro" id="IPR002838">
    <property type="entry name" value="AIM24"/>
</dbReference>
<dbReference type="STRING" id="313628.LNTAR_24254"/>
<feature type="transmembrane region" description="Helical" evidence="2">
    <location>
        <begin position="15"/>
        <end position="31"/>
    </location>
</feature>
<keyword evidence="4" id="KW-1185">Reference proteome</keyword>
<keyword evidence="1" id="KW-0175">Coiled coil</keyword>
<dbReference type="AlphaFoldDB" id="A6DQ39"/>
<dbReference type="SUPFAM" id="SSF51219">
    <property type="entry name" value="TRAP-like"/>
    <property type="match status" value="1"/>
</dbReference>
<reference evidence="3 4" key="1">
    <citation type="journal article" date="2010" name="J. Bacteriol.">
        <title>Genome sequence of Lentisphaera araneosa HTCC2155T, the type species of the order Lentisphaerales in the phylum Lentisphaerae.</title>
        <authorList>
            <person name="Thrash J.C."/>
            <person name="Cho J.C."/>
            <person name="Vergin K.L."/>
            <person name="Morris R.M."/>
            <person name="Giovannoni S.J."/>
        </authorList>
    </citation>
    <scope>NUCLEOTIDE SEQUENCE [LARGE SCALE GENOMIC DNA]</scope>
    <source>
        <strain evidence="3 4">HTCC2155</strain>
    </source>
</reference>
<evidence type="ECO:0000313" key="4">
    <source>
        <dbReference type="Proteomes" id="UP000004947"/>
    </source>
</evidence>
<dbReference type="Pfam" id="PF01987">
    <property type="entry name" value="AIM24"/>
    <property type="match status" value="1"/>
</dbReference>
<feature type="transmembrane region" description="Helical" evidence="2">
    <location>
        <begin position="180"/>
        <end position="201"/>
    </location>
</feature>
<keyword evidence="2" id="KW-1133">Transmembrane helix</keyword>
<dbReference type="Gene3D" id="3.60.160.10">
    <property type="entry name" value="Mitochondrial biogenesis AIM24"/>
    <property type="match status" value="1"/>
</dbReference>
<dbReference type="EMBL" id="ABCK01000018">
    <property type="protein sequence ID" value="EDM26280.1"/>
    <property type="molecule type" value="Genomic_DNA"/>
</dbReference>
<dbReference type="Proteomes" id="UP000004947">
    <property type="component" value="Unassembled WGS sequence"/>
</dbReference>
<dbReference type="InterPro" id="IPR016031">
    <property type="entry name" value="Trp_RNA-bd_attenuator-like_dom"/>
</dbReference>
<evidence type="ECO:0000256" key="2">
    <source>
        <dbReference type="SAM" id="Phobius"/>
    </source>
</evidence>
<evidence type="ECO:0000313" key="3">
    <source>
        <dbReference type="EMBL" id="EDM26280.1"/>
    </source>
</evidence>
<organism evidence="3 4">
    <name type="scientific">Lentisphaera araneosa HTCC2155</name>
    <dbReference type="NCBI Taxonomy" id="313628"/>
    <lineage>
        <taxon>Bacteria</taxon>
        <taxon>Pseudomonadati</taxon>
        <taxon>Lentisphaerota</taxon>
        <taxon>Lentisphaeria</taxon>
        <taxon>Lentisphaerales</taxon>
        <taxon>Lentisphaeraceae</taxon>
        <taxon>Lentisphaera</taxon>
    </lineage>
</organism>
<sequence>MKIAFDIAKFLTTKAFKLLMIVVFILVAIQVKKSLVQWYEKRDKNIADIHSLNLALEEVAQSQKDLLTSMKVNKLKIQQELDLQKSLKKSIAQHNENEPLFFLIDDRLKWEAKLKLLEESLKKSEALQEKLFLISRDSRKTQAKLRSDTQKYKLELEQKEAELKKYDWYERHVKKITGTILIVALFILFAPLINRLFWYYLPGAWVEKRPPYFLQEEGLAEEVSFWSDTNKQVKIQLKENESISVKQNCYNSFDEPLQRKNRFLWDKKAWIISYSAEMINMTDFSNANEQGQQLTLIAPQAEDELCKITLNQCQGIILKPGQIIAIKGDIQLSTRWNFFSIHNWLRLVFRHIIFSGSGEIYLYLHGGGDQINGETLRIKEDHLVGYQASCPVGLVRNENLWHYLLGKCNLFDYRFKSDKFILMQNQSSPIQNNKTPGERFFDTILGAVGKFLGF</sequence>
<dbReference type="RefSeq" id="WP_007279970.1">
    <property type="nucleotide sequence ID" value="NZ_ABCK01000018.1"/>
</dbReference>
<keyword evidence="2" id="KW-0472">Membrane</keyword>
<dbReference type="OrthoDB" id="8745986at2"/>
<keyword evidence="2" id="KW-0812">Transmembrane</keyword>
<dbReference type="InterPro" id="IPR036983">
    <property type="entry name" value="AIM24_sf"/>
</dbReference>
<comment type="caution">
    <text evidence="3">The sequence shown here is derived from an EMBL/GenBank/DDBJ whole genome shotgun (WGS) entry which is preliminary data.</text>
</comment>
<name>A6DQ39_9BACT</name>
<gene>
    <name evidence="3" type="ORF">LNTAR_24254</name>
</gene>
<accession>A6DQ39</accession>
<protein>
    <submittedName>
        <fullName evidence="3">Uncharacterized protein</fullName>
    </submittedName>
</protein>
<dbReference type="eggNOG" id="ENOG50336D2">
    <property type="taxonomic scope" value="Bacteria"/>
</dbReference>
<proteinExistence type="predicted"/>